<dbReference type="RefSeq" id="WP_282199329.1">
    <property type="nucleotide sequence ID" value="NZ_BOQE01000001.1"/>
</dbReference>
<keyword evidence="2" id="KW-1185">Reference proteome</keyword>
<evidence type="ECO:0000313" key="2">
    <source>
        <dbReference type="Proteomes" id="UP001057291"/>
    </source>
</evidence>
<name>A0AAV4LEK0_9BACL</name>
<protein>
    <submittedName>
        <fullName evidence="1">Uncharacterized protein</fullName>
    </submittedName>
</protein>
<dbReference type="AlphaFoldDB" id="A0AAV4LEK0"/>
<dbReference type="Proteomes" id="UP001057291">
    <property type="component" value="Unassembled WGS sequence"/>
</dbReference>
<sequence length="59" mass="6690">MKIHAWEFALPLGFDEELSTRILNKGCGTTFHSSLRSKAIHPPKGHFVICANRKDVRKV</sequence>
<reference evidence="1" key="1">
    <citation type="journal article" date="2023" name="Int. J. Syst. Evol. Microbiol.">
        <title>Collibacillus ludicampi gen. nov., sp. nov., a new soil bacterium of the family Alicyclobacillaceae.</title>
        <authorList>
            <person name="Jojima T."/>
            <person name="Ioku Y."/>
            <person name="Fukuta Y."/>
            <person name="Shirasaka N."/>
            <person name="Matsumura Y."/>
            <person name="Mori M."/>
        </authorList>
    </citation>
    <scope>NUCLEOTIDE SEQUENCE</scope>
    <source>
        <strain evidence="1">TP075</strain>
    </source>
</reference>
<dbReference type="EMBL" id="BOQE01000001">
    <property type="protein sequence ID" value="GIM46200.1"/>
    <property type="molecule type" value="Genomic_DNA"/>
</dbReference>
<comment type="caution">
    <text evidence="1">The sequence shown here is derived from an EMBL/GenBank/DDBJ whole genome shotgun (WGS) entry which is preliminary data.</text>
</comment>
<accession>A0AAV4LEK0</accession>
<organism evidence="1 2">
    <name type="scientific">Collibacillus ludicampi</name>
    <dbReference type="NCBI Taxonomy" id="2771369"/>
    <lineage>
        <taxon>Bacteria</taxon>
        <taxon>Bacillati</taxon>
        <taxon>Bacillota</taxon>
        <taxon>Bacilli</taxon>
        <taxon>Bacillales</taxon>
        <taxon>Alicyclobacillaceae</taxon>
        <taxon>Collibacillus</taxon>
    </lineage>
</organism>
<evidence type="ECO:0000313" key="1">
    <source>
        <dbReference type="EMBL" id="GIM46200.1"/>
    </source>
</evidence>
<proteinExistence type="predicted"/>
<gene>
    <name evidence="1" type="ORF">DNHGIG_17490</name>
</gene>